<gene>
    <name evidence="1" type="ORF">DL897_02555</name>
</gene>
<dbReference type="Gene3D" id="3.10.20.520">
    <property type="entry name" value="Phenylacetic acid degradation B"/>
    <property type="match status" value="1"/>
</dbReference>
<keyword evidence="2" id="KW-1185">Reference proteome</keyword>
<dbReference type="Proteomes" id="UP000251213">
    <property type="component" value="Unassembled WGS sequence"/>
</dbReference>
<name>A0A364K9H3_9BACL</name>
<dbReference type="OrthoDB" id="2085342at2"/>
<dbReference type="EMBL" id="QJKK01000001">
    <property type="protein sequence ID" value="RAL26945.1"/>
    <property type="molecule type" value="Genomic_DNA"/>
</dbReference>
<dbReference type="InterPro" id="IPR009359">
    <property type="entry name" value="PaaB"/>
</dbReference>
<dbReference type="Pfam" id="PF06243">
    <property type="entry name" value="PaaB"/>
    <property type="match status" value="1"/>
</dbReference>
<evidence type="ECO:0000313" key="1">
    <source>
        <dbReference type="EMBL" id="RAL26945.1"/>
    </source>
</evidence>
<protein>
    <submittedName>
        <fullName evidence="1">Phenylacetic acid degradation protein</fullName>
    </submittedName>
</protein>
<evidence type="ECO:0000313" key="2">
    <source>
        <dbReference type="Proteomes" id="UP000251213"/>
    </source>
</evidence>
<proteinExistence type="predicted"/>
<sequence>MTKKEVAEYGVYEVFIQKSYTDPHIHVGSLVAPTSELAMQWARENFLRRDSAVSLWVVQREHIDQTSTDFLARELDRKYREVRGYTENGRLWRMFKEKTLTIEEIVAAVEEKNRNLKSKNKK</sequence>
<comment type="caution">
    <text evidence="1">The sequence shown here is derived from an EMBL/GenBank/DDBJ whole genome shotgun (WGS) entry which is preliminary data.</text>
</comment>
<reference evidence="1 2" key="2">
    <citation type="submission" date="2018-06" db="EMBL/GenBank/DDBJ databases">
        <authorList>
            <person name="Zhirakovskaya E."/>
        </authorList>
    </citation>
    <scope>NUCLEOTIDE SEQUENCE [LARGE SCALE GENOMIC DNA]</scope>
    <source>
        <strain evidence="1 2">FBKL4.011</strain>
    </source>
</reference>
<dbReference type="RefSeq" id="WP_113657549.1">
    <property type="nucleotide sequence ID" value="NZ_KZ845663.1"/>
</dbReference>
<accession>A0A364K9H3</accession>
<dbReference type="AlphaFoldDB" id="A0A364K9H3"/>
<dbReference type="InterPro" id="IPR038693">
    <property type="entry name" value="PaaB_sf"/>
</dbReference>
<organism evidence="1 2">
    <name type="scientific">Thermoflavimicrobium daqui</name>
    <dbReference type="NCBI Taxonomy" id="2137476"/>
    <lineage>
        <taxon>Bacteria</taxon>
        <taxon>Bacillati</taxon>
        <taxon>Bacillota</taxon>
        <taxon>Bacilli</taxon>
        <taxon>Bacillales</taxon>
        <taxon>Thermoactinomycetaceae</taxon>
        <taxon>Thermoflavimicrobium</taxon>
    </lineage>
</organism>
<reference evidence="1 2" key="1">
    <citation type="submission" date="2018-06" db="EMBL/GenBank/DDBJ databases">
        <title>Thermoflavimicrobium daqus sp. nov., a thermophilic microbe isolated from Moutai-flavour Daqu.</title>
        <authorList>
            <person name="Wang X."/>
            <person name="Zhou H."/>
        </authorList>
    </citation>
    <scope>NUCLEOTIDE SEQUENCE [LARGE SCALE GENOMIC DNA]</scope>
    <source>
        <strain evidence="1 2">FBKL4.011</strain>
    </source>
</reference>